<dbReference type="PATRIC" id="fig|1234595.3.peg.1081"/>
<feature type="active site" description="Nucleophile" evidence="7">
    <location>
        <position position="128"/>
    </location>
</feature>
<dbReference type="GO" id="GO:0018104">
    <property type="term" value="P:peptidoglycan-protein cross-linking"/>
    <property type="evidence" value="ECO:0007669"/>
    <property type="project" value="TreeGrafter"/>
</dbReference>
<sequence>MLMTAEAAARELPLPSGPVAPAAQALQSGDFLWADEVSPQGPVTIIVSLAVQRAYVYRNGVLIGISTVSTGKAGHETPTGVFTILQKEKEHYSNLYNSAPMPYMQRLTWDGIALHAGTLPGHPASHGCIRLPDAFAEKLFGVTSLGITVIVTDSADVPRLALEGQEAPSISASGAVTAGTASAIDSATVWRPWLQRQGPISLILSAADRQMRVVRNGVEIGRAPVRLGRDVTQTEVYQLVAADVAADKFTWMDVPLHGTEGGAVVSAEERNQLVLPPEFRRDLAGILVPGTTLVMTPDSLQAGAFDRTIQIVAPMSGEGSQ</sequence>
<feature type="domain" description="L,D-TPase catalytic" evidence="8">
    <location>
        <begin position="43"/>
        <end position="152"/>
    </location>
</feature>
<dbReference type="InterPro" id="IPR016915">
    <property type="entry name" value="UCP029342"/>
</dbReference>
<dbReference type="EMBL" id="AMRV01000003">
    <property type="protein sequence ID" value="EMD83178.1"/>
    <property type="molecule type" value="Genomic_DNA"/>
</dbReference>
<evidence type="ECO:0000256" key="5">
    <source>
        <dbReference type="ARBA" id="ARBA00022984"/>
    </source>
</evidence>
<evidence type="ECO:0000256" key="1">
    <source>
        <dbReference type="ARBA" id="ARBA00004752"/>
    </source>
</evidence>
<dbReference type="PROSITE" id="PS52029">
    <property type="entry name" value="LD_TPASE"/>
    <property type="match status" value="1"/>
</dbReference>
<evidence type="ECO:0000256" key="4">
    <source>
        <dbReference type="ARBA" id="ARBA00022960"/>
    </source>
</evidence>
<dbReference type="UniPathway" id="UPA00219"/>
<evidence type="ECO:0000313" key="10">
    <source>
        <dbReference type="Proteomes" id="UP000011717"/>
    </source>
</evidence>
<evidence type="ECO:0000256" key="2">
    <source>
        <dbReference type="ARBA" id="ARBA00005992"/>
    </source>
</evidence>
<dbReference type="AlphaFoldDB" id="M2U5A2"/>
<dbReference type="GO" id="GO:0071555">
    <property type="term" value="P:cell wall organization"/>
    <property type="evidence" value="ECO:0007669"/>
    <property type="project" value="UniProtKB-UniRule"/>
</dbReference>
<keyword evidence="4 7" id="KW-0133">Cell shape</keyword>
<keyword evidence="10" id="KW-1185">Reference proteome</keyword>
<proteinExistence type="inferred from homology"/>
<comment type="caution">
    <text evidence="9">The sequence shown here is derived from an EMBL/GenBank/DDBJ whole genome shotgun (WGS) entry which is preliminary data.</text>
</comment>
<dbReference type="PANTHER" id="PTHR30582">
    <property type="entry name" value="L,D-TRANSPEPTIDASE"/>
    <property type="match status" value="1"/>
</dbReference>
<keyword evidence="6 7" id="KW-0961">Cell wall biogenesis/degradation</keyword>
<dbReference type="GO" id="GO:0016740">
    <property type="term" value="F:transferase activity"/>
    <property type="evidence" value="ECO:0007669"/>
    <property type="project" value="UniProtKB-KW"/>
</dbReference>
<dbReference type="GO" id="GO:0005576">
    <property type="term" value="C:extracellular region"/>
    <property type="evidence" value="ECO:0007669"/>
    <property type="project" value="TreeGrafter"/>
</dbReference>
<dbReference type="Pfam" id="PF03734">
    <property type="entry name" value="YkuD"/>
    <property type="match status" value="1"/>
</dbReference>
<dbReference type="CDD" id="cd16913">
    <property type="entry name" value="YkuD_like"/>
    <property type="match status" value="1"/>
</dbReference>
<keyword evidence="3" id="KW-0808">Transferase</keyword>
<dbReference type="GO" id="GO:0071972">
    <property type="term" value="F:peptidoglycan L,D-transpeptidase activity"/>
    <property type="evidence" value="ECO:0007669"/>
    <property type="project" value="TreeGrafter"/>
</dbReference>
<evidence type="ECO:0000313" key="9">
    <source>
        <dbReference type="EMBL" id="EMD83178.1"/>
    </source>
</evidence>
<dbReference type="SUPFAM" id="SSF141523">
    <property type="entry name" value="L,D-transpeptidase catalytic domain-like"/>
    <property type="match status" value="1"/>
</dbReference>
<dbReference type="NCBIfam" id="NF004785">
    <property type="entry name" value="PRK06132.1-2"/>
    <property type="match status" value="1"/>
</dbReference>
<dbReference type="PIRSF" id="PIRSF029342">
    <property type="entry name" value="UCP029342_ErfK/YbiS/YcfS/YnhG"/>
    <property type="match status" value="1"/>
</dbReference>
<dbReference type="Proteomes" id="UP000011717">
    <property type="component" value="Unassembled WGS sequence"/>
</dbReference>
<organism evidence="9 10">
    <name type="scientific">Pacificimonas flava</name>
    <dbReference type="NCBI Taxonomy" id="1234595"/>
    <lineage>
        <taxon>Bacteria</taxon>
        <taxon>Pseudomonadati</taxon>
        <taxon>Pseudomonadota</taxon>
        <taxon>Alphaproteobacteria</taxon>
        <taxon>Sphingomonadales</taxon>
        <taxon>Sphingosinicellaceae</taxon>
        <taxon>Pacificimonas</taxon>
    </lineage>
</organism>
<dbReference type="PANTHER" id="PTHR30582:SF2">
    <property type="entry name" value="L,D-TRANSPEPTIDASE YCIB-RELATED"/>
    <property type="match status" value="1"/>
</dbReference>
<feature type="active site" description="Proton donor/acceptor" evidence="7">
    <location>
        <position position="115"/>
    </location>
</feature>
<comment type="pathway">
    <text evidence="1 7">Cell wall biogenesis; peptidoglycan biosynthesis.</text>
</comment>
<accession>M2U5A2</accession>
<evidence type="ECO:0000256" key="6">
    <source>
        <dbReference type="ARBA" id="ARBA00023316"/>
    </source>
</evidence>
<dbReference type="InterPro" id="IPR038063">
    <property type="entry name" value="Transpep_catalytic_dom"/>
</dbReference>
<gene>
    <name evidence="9" type="ORF">C725_1079</name>
</gene>
<name>M2U5A2_9SPHN</name>
<evidence type="ECO:0000256" key="7">
    <source>
        <dbReference type="PROSITE-ProRule" id="PRU01373"/>
    </source>
</evidence>
<evidence type="ECO:0000259" key="8">
    <source>
        <dbReference type="PROSITE" id="PS52029"/>
    </source>
</evidence>
<protein>
    <recommendedName>
        <fullName evidence="8">L,D-TPase catalytic domain-containing protein</fullName>
    </recommendedName>
</protein>
<dbReference type="InterPro" id="IPR050979">
    <property type="entry name" value="LD-transpeptidase"/>
</dbReference>
<dbReference type="Gene3D" id="2.40.440.10">
    <property type="entry name" value="L,D-transpeptidase catalytic domain-like"/>
    <property type="match status" value="1"/>
</dbReference>
<dbReference type="GO" id="GO:0008360">
    <property type="term" value="P:regulation of cell shape"/>
    <property type="evidence" value="ECO:0007669"/>
    <property type="project" value="UniProtKB-UniRule"/>
</dbReference>
<comment type="similarity">
    <text evidence="2">Belongs to the YkuD family.</text>
</comment>
<dbReference type="InterPro" id="IPR005490">
    <property type="entry name" value="LD_TPept_cat_dom"/>
</dbReference>
<keyword evidence="5 7" id="KW-0573">Peptidoglycan synthesis</keyword>
<evidence type="ECO:0000256" key="3">
    <source>
        <dbReference type="ARBA" id="ARBA00022679"/>
    </source>
</evidence>
<reference evidence="9 10" key="1">
    <citation type="journal article" date="2013" name="Genome Announc.">
        <title>Draft Genome Sequence of Strain JLT2015T, Belonging to the Family Sphingomonadaceae of the Alphaproteobacteria.</title>
        <authorList>
            <person name="Tang K."/>
            <person name="Liu K."/>
            <person name="Li S."/>
            <person name="Jiao N."/>
        </authorList>
    </citation>
    <scope>NUCLEOTIDE SEQUENCE [LARGE SCALE GENOMIC DNA]</scope>
    <source>
        <strain evidence="9 10">JLT2015</strain>
    </source>
</reference>